<dbReference type="InterPro" id="IPR046300">
    <property type="entry name" value="DUF6415"/>
</dbReference>
<reference evidence="1 2" key="1">
    <citation type="submission" date="2016-09" db="EMBL/GenBank/DDBJ databases">
        <title>Complete genome sequencing of Streptomyces lydicus 103 and metabolic pathways analysis of antibiotic biosynthesis.</title>
        <authorList>
            <person name="Jia N."/>
            <person name="Ding M.-Z."/>
            <person name="Gao F."/>
            <person name="Yuan Y.-J."/>
        </authorList>
    </citation>
    <scope>NUCLEOTIDE SEQUENCE [LARGE SCALE GENOMIC DNA]</scope>
    <source>
        <strain evidence="1 2">103</strain>
    </source>
</reference>
<proteinExistence type="predicted"/>
<evidence type="ECO:0000313" key="1">
    <source>
        <dbReference type="EMBL" id="AOP45674.1"/>
    </source>
</evidence>
<dbReference type="AlphaFoldDB" id="A0A1D7VFY0"/>
<dbReference type="Proteomes" id="UP000094094">
    <property type="component" value="Chromosome"/>
</dbReference>
<evidence type="ECO:0000313" key="2">
    <source>
        <dbReference type="Proteomes" id="UP000094094"/>
    </source>
</evidence>
<dbReference type="Pfam" id="PF19979">
    <property type="entry name" value="DUF6415"/>
    <property type="match status" value="1"/>
</dbReference>
<dbReference type="RefSeq" id="WP_069567546.1">
    <property type="nucleotide sequence ID" value="NZ_CP017157.1"/>
</dbReference>
<dbReference type="EMBL" id="CP017157">
    <property type="protein sequence ID" value="AOP45674.1"/>
    <property type="molecule type" value="Genomic_DNA"/>
</dbReference>
<dbReference type="KEGG" id="slc:SL103_04945"/>
<dbReference type="OrthoDB" id="4325714at2"/>
<accession>A0A1D7VFY0</accession>
<protein>
    <submittedName>
        <fullName evidence="1">Uncharacterized protein</fullName>
    </submittedName>
</protein>
<name>A0A1D7VFY0_9ACTN</name>
<gene>
    <name evidence="1" type="ORF">SL103_04945</name>
</gene>
<organism evidence="1 2">
    <name type="scientific">Streptomyces lydicus</name>
    <dbReference type="NCBI Taxonomy" id="47763"/>
    <lineage>
        <taxon>Bacteria</taxon>
        <taxon>Bacillati</taxon>
        <taxon>Actinomycetota</taxon>
        <taxon>Actinomycetes</taxon>
        <taxon>Kitasatosporales</taxon>
        <taxon>Streptomycetaceae</taxon>
        <taxon>Streptomyces</taxon>
    </lineage>
</organism>
<keyword evidence="2" id="KW-1185">Reference proteome</keyword>
<sequence>MDTDRERTTTVAAAGDALPIDAETISATIYGALRTGTGPLDLSVMADAAEALRGHIALLLPLARESTGRLRVGSIEAHRLRARLDGIEQQYRRRLAPAPLAAHVQVQQLARDCQWLLARHTAEARR</sequence>